<dbReference type="Proteomes" id="UP001152320">
    <property type="component" value="Chromosome 7"/>
</dbReference>
<dbReference type="AlphaFoldDB" id="A0A9Q1C505"/>
<evidence type="ECO:0000313" key="1">
    <source>
        <dbReference type="EMBL" id="KAJ8038274.1"/>
    </source>
</evidence>
<comment type="caution">
    <text evidence="1">The sequence shown here is derived from an EMBL/GenBank/DDBJ whole genome shotgun (WGS) entry which is preliminary data.</text>
</comment>
<proteinExistence type="predicted"/>
<protein>
    <submittedName>
        <fullName evidence="1">Uncharacterized protein</fullName>
    </submittedName>
</protein>
<accession>A0A9Q1C505</accession>
<evidence type="ECO:0000313" key="2">
    <source>
        <dbReference type="Proteomes" id="UP001152320"/>
    </source>
</evidence>
<dbReference type="EMBL" id="JAIZAY010000007">
    <property type="protein sequence ID" value="KAJ8038274.1"/>
    <property type="molecule type" value="Genomic_DNA"/>
</dbReference>
<gene>
    <name evidence="1" type="ORF">HOLleu_15651</name>
</gene>
<keyword evidence="2" id="KW-1185">Reference proteome</keyword>
<reference evidence="1" key="1">
    <citation type="submission" date="2021-10" db="EMBL/GenBank/DDBJ databases">
        <title>Tropical sea cucumber genome reveals ecological adaptation and Cuvierian tubules defense mechanism.</title>
        <authorList>
            <person name="Chen T."/>
        </authorList>
    </citation>
    <scope>NUCLEOTIDE SEQUENCE</scope>
    <source>
        <strain evidence="1">Nanhai2018</strain>
        <tissue evidence="1">Muscle</tissue>
    </source>
</reference>
<sequence length="91" mass="10170">MVDPAGVPLDPKPSGVSLAVTTRPRQRHSFYVGGDATVRNFMNTTKMQGVTRPNYHRPSTISHDRCNDVISLSQLYFTNRNETQFTKQAGC</sequence>
<organism evidence="1 2">
    <name type="scientific">Holothuria leucospilota</name>
    <name type="common">Black long sea cucumber</name>
    <name type="synonym">Mertensiothuria leucospilota</name>
    <dbReference type="NCBI Taxonomy" id="206669"/>
    <lineage>
        <taxon>Eukaryota</taxon>
        <taxon>Metazoa</taxon>
        <taxon>Echinodermata</taxon>
        <taxon>Eleutherozoa</taxon>
        <taxon>Echinozoa</taxon>
        <taxon>Holothuroidea</taxon>
        <taxon>Aspidochirotacea</taxon>
        <taxon>Aspidochirotida</taxon>
        <taxon>Holothuriidae</taxon>
        <taxon>Holothuria</taxon>
    </lineage>
</organism>
<name>A0A9Q1C505_HOLLE</name>